<reference evidence="1" key="1">
    <citation type="submission" date="2018-05" db="EMBL/GenBank/DDBJ databases">
        <authorList>
            <person name="Lanie J.A."/>
            <person name="Ng W.-L."/>
            <person name="Kazmierczak K.M."/>
            <person name="Andrzejewski T.M."/>
            <person name="Davidsen T.M."/>
            <person name="Wayne K.J."/>
            <person name="Tettelin H."/>
            <person name="Glass J.I."/>
            <person name="Rusch D."/>
            <person name="Podicherti R."/>
            <person name="Tsui H.-C.T."/>
            <person name="Winkler M.E."/>
        </authorList>
    </citation>
    <scope>NUCLEOTIDE SEQUENCE</scope>
</reference>
<proteinExistence type="predicted"/>
<feature type="non-terminal residue" evidence="1">
    <location>
        <position position="1"/>
    </location>
</feature>
<evidence type="ECO:0008006" key="2">
    <source>
        <dbReference type="Google" id="ProtNLM"/>
    </source>
</evidence>
<sequence>MTPAGCLERIPSEEALVMSANYSILVGTTGAGLFQSPDGGENWSRIR</sequence>
<dbReference type="SUPFAM" id="SSF110296">
    <property type="entry name" value="Oligoxyloglucan reducing end-specific cellobiohydrolase"/>
    <property type="match status" value="1"/>
</dbReference>
<protein>
    <recommendedName>
        <fullName evidence="2">Sortilin N-terminal domain-containing protein</fullName>
    </recommendedName>
</protein>
<dbReference type="AlphaFoldDB" id="A0A382RQI7"/>
<feature type="non-terminal residue" evidence="1">
    <location>
        <position position="47"/>
    </location>
</feature>
<gene>
    <name evidence="1" type="ORF">METZ01_LOCUS352803</name>
</gene>
<evidence type="ECO:0000313" key="1">
    <source>
        <dbReference type="EMBL" id="SVC99949.1"/>
    </source>
</evidence>
<name>A0A382RQI7_9ZZZZ</name>
<organism evidence="1">
    <name type="scientific">marine metagenome</name>
    <dbReference type="NCBI Taxonomy" id="408172"/>
    <lineage>
        <taxon>unclassified sequences</taxon>
        <taxon>metagenomes</taxon>
        <taxon>ecological metagenomes</taxon>
    </lineage>
</organism>
<accession>A0A382RQI7</accession>
<dbReference type="EMBL" id="UINC01123460">
    <property type="protein sequence ID" value="SVC99949.1"/>
    <property type="molecule type" value="Genomic_DNA"/>
</dbReference>